<keyword evidence="5" id="KW-0966">Cell projection</keyword>
<feature type="region of interest" description="Disordered" evidence="6">
    <location>
        <begin position="1"/>
        <end position="20"/>
    </location>
</feature>
<comment type="subcellular location">
    <subcellularLocation>
        <location evidence="1">Cell projection</location>
        <location evidence="1">Cilium</location>
    </subcellularLocation>
    <subcellularLocation>
        <location evidence="2">Cytoplasm</location>
        <location evidence="2">Cytoskeleton</location>
    </subcellularLocation>
</comment>
<dbReference type="AlphaFoldDB" id="C5LZA0"/>
<accession>C5LZA0</accession>
<dbReference type="InterPro" id="IPR026507">
    <property type="entry name" value="PIRC1/2"/>
</dbReference>
<dbReference type="OMA" id="GNRRPPE"/>
<dbReference type="Proteomes" id="UP000007800">
    <property type="component" value="Unassembled WGS sequence"/>
</dbReference>
<protein>
    <submittedName>
        <fullName evidence="7">Uncharacterized protein</fullName>
    </submittedName>
</protein>
<evidence type="ECO:0000256" key="6">
    <source>
        <dbReference type="SAM" id="MobiDB-lite"/>
    </source>
</evidence>
<evidence type="ECO:0000256" key="2">
    <source>
        <dbReference type="ARBA" id="ARBA00004245"/>
    </source>
</evidence>
<evidence type="ECO:0000256" key="3">
    <source>
        <dbReference type="ARBA" id="ARBA00022490"/>
    </source>
</evidence>
<evidence type="ECO:0000256" key="5">
    <source>
        <dbReference type="ARBA" id="ARBA00023273"/>
    </source>
</evidence>
<organism evidence="8">
    <name type="scientific">Perkinsus marinus (strain ATCC 50983 / TXsc)</name>
    <dbReference type="NCBI Taxonomy" id="423536"/>
    <lineage>
        <taxon>Eukaryota</taxon>
        <taxon>Sar</taxon>
        <taxon>Alveolata</taxon>
        <taxon>Perkinsozoa</taxon>
        <taxon>Perkinsea</taxon>
        <taxon>Perkinsida</taxon>
        <taxon>Perkinsidae</taxon>
        <taxon>Perkinsus</taxon>
    </lineage>
</organism>
<keyword evidence="3" id="KW-0963">Cytoplasm</keyword>
<keyword evidence="8" id="KW-1185">Reference proteome</keyword>
<evidence type="ECO:0000256" key="1">
    <source>
        <dbReference type="ARBA" id="ARBA00004138"/>
    </source>
</evidence>
<dbReference type="Pfam" id="PF14892">
    <property type="entry name" value="PIRC1_2"/>
    <property type="match status" value="1"/>
</dbReference>
<dbReference type="GeneID" id="9037708"/>
<dbReference type="InParanoid" id="C5LZA0"/>
<sequence length="136" mass="15291">MSAAESLEGSQAAPPPLEKLENTAEVAQVENGAVGGSKELLRKNSGLPPIEIDAPISGELYRRVFYRRSNQSYGNRRPPERTLYGEKVENPSAKYGLSNKFTDHLAAAKMYRNRSLKTAVDRERFMEGTRDWMMKL</sequence>
<evidence type="ECO:0000313" key="8">
    <source>
        <dbReference type="Proteomes" id="UP000007800"/>
    </source>
</evidence>
<name>C5LZA0_PERM5</name>
<evidence type="ECO:0000313" key="7">
    <source>
        <dbReference type="EMBL" id="EEQ97894.1"/>
    </source>
</evidence>
<feature type="region of interest" description="Disordered" evidence="6">
    <location>
        <begin position="29"/>
        <end position="50"/>
    </location>
</feature>
<gene>
    <name evidence="7" type="ORF">Pmar_PMAR025517</name>
</gene>
<keyword evidence="4" id="KW-0206">Cytoskeleton</keyword>
<proteinExistence type="predicted"/>
<dbReference type="GO" id="GO:0005879">
    <property type="term" value="C:axonemal microtubule"/>
    <property type="evidence" value="ECO:0007669"/>
    <property type="project" value="InterPro"/>
</dbReference>
<reference evidence="7 8" key="1">
    <citation type="submission" date="2008-07" db="EMBL/GenBank/DDBJ databases">
        <authorList>
            <person name="El-Sayed N."/>
            <person name="Caler E."/>
            <person name="Inman J."/>
            <person name="Amedeo P."/>
            <person name="Hass B."/>
            <person name="Wortman J."/>
        </authorList>
    </citation>
    <scope>NUCLEOTIDE SEQUENCE [LARGE SCALE GENOMIC DNA]</scope>
    <source>
        <strain evidence="8">ATCC 50983 / TXsc</strain>
    </source>
</reference>
<dbReference type="EMBL" id="GG686856">
    <property type="protein sequence ID" value="EEQ97894.1"/>
    <property type="molecule type" value="Genomic_DNA"/>
</dbReference>
<dbReference type="OrthoDB" id="410747at2759"/>
<dbReference type="GO" id="GO:0035082">
    <property type="term" value="P:axoneme assembly"/>
    <property type="evidence" value="ECO:0007669"/>
    <property type="project" value="InterPro"/>
</dbReference>
<evidence type="ECO:0000256" key="4">
    <source>
        <dbReference type="ARBA" id="ARBA00023212"/>
    </source>
</evidence>
<dbReference type="RefSeq" id="XP_002765177.1">
    <property type="nucleotide sequence ID" value="XM_002765131.1"/>
</dbReference>